<reference evidence="2 3" key="1">
    <citation type="submission" date="2024-05" db="EMBL/GenBank/DDBJ databases">
        <title>Culex pipiens pipiens assembly and annotation.</title>
        <authorList>
            <person name="Alout H."/>
            <person name="Durand T."/>
        </authorList>
    </citation>
    <scope>NUCLEOTIDE SEQUENCE [LARGE SCALE GENOMIC DNA]</scope>
    <source>
        <strain evidence="2">HA-2024</strain>
        <tissue evidence="2">Whole body</tissue>
    </source>
</reference>
<dbReference type="InterPro" id="IPR036691">
    <property type="entry name" value="Endo/exonu/phosph_ase_sf"/>
</dbReference>
<evidence type="ECO:0000313" key="2">
    <source>
        <dbReference type="EMBL" id="KAL1377792.1"/>
    </source>
</evidence>
<feature type="region of interest" description="Disordered" evidence="1">
    <location>
        <begin position="429"/>
        <end position="449"/>
    </location>
</feature>
<name>A0ABD1CP30_CULPP</name>
<feature type="compositionally biased region" description="Basic residues" evidence="1">
    <location>
        <begin position="399"/>
        <end position="413"/>
    </location>
</feature>
<proteinExistence type="predicted"/>
<organism evidence="2 3">
    <name type="scientific">Culex pipiens pipiens</name>
    <name type="common">Northern house mosquito</name>
    <dbReference type="NCBI Taxonomy" id="38569"/>
    <lineage>
        <taxon>Eukaryota</taxon>
        <taxon>Metazoa</taxon>
        <taxon>Ecdysozoa</taxon>
        <taxon>Arthropoda</taxon>
        <taxon>Hexapoda</taxon>
        <taxon>Insecta</taxon>
        <taxon>Pterygota</taxon>
        <taxon>Neoptera</taxon>
        <taxon>Endopterygota</taxon>
        <taxon>Diptera</taxon>
        <taxon>Nematocera</taxon>
        <taxon>Culicoidea</taxon>
        <taxon>Culicidae</taxon>
        <taxon>Culicinae</taxon>
        <taxon>Culicini</taxon>
        <taxon>Culex</taxon>
        <taxon>Culex</taxon>
    </lineage>
</organism>
<evidence type="ECO:0008006" key="4">
    <source>
        <dbReference type="Google" id="ProtNLM"/>
    </source>
</evidence>
<dbReference type="PANTHER" id="PTHR33395">
    <property type="entry name" value="TRANSCRIPTASE, PUTATIVE-RELATED-RELATED"/>
    <property type="match status" value="1"/>
</dbReference>
<dbReference type="PANTHER" id="PTHR33395:SF22">
    <property type="entry name" value="REVERSE TRANSCRIPTASE DOMAIN-CONTAINING PROTEIN"/>
    <property type="match status" value="1"/>
</dbReference>
<keyword evidence="3" id="KW-1185">Reference proteome</keyword>
<feature type="region of interest" description="Disordered" evidence="1">
    <location>
        <begin position="399"/>
        <end position="418"/>
    </location>
</feature>
<gene>
    <name evidence="2" type="ORF">pipiens_016014</name>
</gene>
<dbReference type="SUPFAM" id="SSF56219">
    <property type="entry name" value="DNase I-like"/>
    <property type="match status" value="1"/>
</dbReference>
<dbReference type="Proteomes" id="UP001562425">
    <property type="component" value="Unassembled WGS sequence"/>
</dbReference>
<dbReference type="Gene3D" id="3.60.10.10">
    <property type="entry name" value="Endonuclease/exonuclease/phosphatase"/>
    <property type="match status" value="1"/>
</dbReference>
<dbReference type="EMBL" id="JBEHCU010010731">
    <property type="protein sequence ID" value="KAL1377792.1"/>
    <property type="molecule type" value="Genomic_DNA"/>
</dbReference>
<evidence type="ECO:0000256" key="1">
    <source>
        <dbReference type="SAM" id="MobiDB-lite"/>
    </source>
</evidence>
<sequence length="449" mass="50885">MLSIVLEQTCVKISFGQSSLIICTVYLSPSVGIDRYELHANCIEQLSNHLSETDSILLVGDYNLPDVTWFHDDDLGCLLPLSNSFDDNVTKEKVVLEAAADAGLQQINYVVNKDNKRLDLAFVSESSCWDILEPPIPLLGVDAYHPPLLLNHCCVDAGNQAKLDADDRYDFGRCNFDRINQLISAIDWNSTLSHRDPENAAAAFYDHVYQILQAEVPLRRPPSSRKFEWWNSELSKLKNQLRKAQKKFCKSPNPAAELQLSIAESKYKDLHRTSYRNYLETVQQGFKRDPSSFWSYVRSKKGVKGLSVDLTYKAQKSSSAKEAAQLCADFFKTTFVQHEDPVSDHHLRFVRPQDLTILQPRLTRQDVLRALSQVNTKKGPGPDRLSPLFLKSCAGSLAHPKKNNAARHRKSSPGKKPYTGYLLQLLEQTNSKCSEPVPKPRSNFRKQYQ</sequence>
<evidence type="ECO:0000313" key="3">
    <source>
        <dbReference type="Proteomes" id="UP001562425"/>
    </source>
</evidence>
<protein>
    <recommendedName>
        <fullName evidence="4">Endonuclease/exonuclease/phosphatase domain-containing protein</fullName>
    </recommendedName>
</protein>
<accession>A0ABD1CP30</accession>
<comment type="caution">
    <text evidence="2">The sequence shown here is derived from an EMBL/GenBank/DDBJ whole genome shotgun (WGS) entry which is preliminary data.</text>
</comment>
<dbReference type="AlphaFoldDB" id="A0ABD1CP30"/>